<proteinExistence type="predicted"/>
<sequence>MNALQFAFKGLMEPAFSLPFASGTDIAGFMDSVAFTDFSELFQRFGIGIPKIFHHLIVHVDINGHSS</sequence>
<gene>
    <name evidence="1" type="ORF">GCM10011386_41350</name>
</gene>
<keyword evidence="2" id="KW-1185">Reference proteome</keyword>
<evidence type="ECO:0000313" key="1">
    <source>
        <dbReference type="EMBL" id="GGC44811.1"/>
    </source>
</evidence>
<comment type="caution">
    <text evidence="1">The sequence shown here is derived from an EMBL/GenBank/DDBJ whole genome shotgun (WGS) entry which is preliminary data.</text>
</comment>
<organism evidence="1 2">
    <name type="scientific">Parapedobacter defluvii</name>
    <dbReference type="NCBI Taxonomy" id="2045106"/>
    <lineage>
        <taxon>Bacteria</taxon>
        <taxon>Pseudomonadati</taxon>
        <taxon>Bacteroidota</taxon>
        <taxon>Sphingobacteriia</taxon>
        <taxon>Sphingobacteriales</taxon>
        <taxon>Sphingobacteriaceae</taxon>
        <taxon>Parapedobacter</taxon>
    </lineage>
</organism>
<dbReference type="Proteomes" id="UP000597338">
    <property type="component" value="Unassembled WGS sequence"/>
</dbReference>
<protein>
    <submittedName>
        <fullName evidence="1">Uncharacterized protein</fullName>
    </submittedName>
</protein>
<evidence type="ECO:0000313" key="2">
    <source>
        <dbReference type="Proteomes" id="UP000597338"/>
    </source>
</evidence>
<reference evidence="2" key="1">
    <citation type="journal article" date="2019" name="Int. J. Syst. Evol. Microbiol.">
        <title>The Global Catalogue of Microorganisms (GCM) 10K type strain sequencing project: providing services to taxonomists for standard genome sequencing and annotation.</title>
        <authorList>
            <consortium name="The Broad Institute Genomics Platform"/>
            <consortium name="The Broad Institute Genome Sequencing Center for Infectious Disease"/>
            <person name="Wu L."/>
            <person name="Ma J."/>
        </authorList>
    </citation>
    <scope>NUCLEOTIDE SEQUENCE [LARGE SCALE GENOMIC DNA]</scope>
    <source>
        <strain evidence="2">CGMCC 1.15342</strain>
    </source>
</reference>
<dbReference type="EMBL" id="BMIK01000022">
    <property type="protein sequence ID" value="GGC44811.1"/>
    <property type="molecule type" value="Genomic_DNA"/>
</dbReference>
<accession>A0ABQ1MQ82</accession>
<name>A0ABQ1MQ82_9SPHI</name>